<comment type="caution">
    <text evidence="1">The sequence shown here is derived from an EMBL/GenBank/DDBJ whole genome shotgun (WGS) entry which is preliminary data.</text>
</comment>
<proteinExistence type="predicted"/>
<name>A0ABV7ESX2_9GAMM</name>
<dbReference type="Proteomes" id="UP001595462">
    <property type="component" value="Unassembled WGS sequence"/>
</dbReference>
<organism evidence="1 2">
    <name type="scientific">Salinisphaera aquimarina</name>
    <dbReference type="NCBI Taxonomy" id="2094031"/>
    <lineage>
        <taxon>Bacteria</taxon>
        <taxon>Pseudomonadati</taxon>
        <taxon>Pseudomonadota</taxon>
        <taxon>Gammaproteobacteria</taxon>
        <taxon>Salinisphaerales</taxon>
        <taxon>Salinisphaeraceae</taxon>
        <taxon>Salinisphaera</taxon>
    </lineage>
</organism>
<accession>A0ABV7ESX2</accession>
<evidence type="ECO:0000313" key="2">
    <source>
        <dbReference type="Proteomes" id="UP001595462"/>
    </source>
</evidence>
<reference evidence="2" key="1">
    <citation type="journal article" date="2019" name="Int. J. Syst. Evol. Microbiol.">
        <title>The Global Catalogue of Microorganisms (GCM) 10K type strain sequencing project: providing services to taxonomists for standard genome sequencing and annotation.</title>
        <authorList>
            <consortium name="The Broad Institute Genomics Platform"/>
            <consortium name="The Broad Institute Genome Sequencing Center for Infectious Disease"/>
            <person name="Wu L."/>
            <person name="Ma J."/>
        </authorList>
    </citation>
    <scope>NUCLEOTIDE SEQUENCE [LARGE SCALE GENOMIC DNA]</scope>
    <source>
        <strain evidence="2">KCTC 52640</strain>
    </source>
</reference>
<gene>
    <name evidence="1" type="ORF">ACFOSU_18575</name>
</gene>
<keyword evidence="2" id="KW-1185">Reference proteome</keyword>
<sequence>MATELAAQSCCGRFASAGASPVGAALDILIVAIDARTRHILGCRDVEAVSDHGPGVAVSEDVRILAIGMVNAMV</sequence>
<dbReference type="RefSeq" id="WP_380691437.1">
    <property type="nucleotide sequence ID" value="NZ_JBHRSS010000009.1"/>
</dbReference>
<evidence type="ECO:0000313" key="1">
    <source>
        <dbReference type="EMBL" id="MFC3105879.1"/>
    </source>
</evidence>
<dbReference type="EMBL" id="JBHRSS010000009">
    <property type="protein sequence ID" value="MFC3105879.1"/>
    <property type="molecule type" value="Genomic_DNA"/>
</dbReference>
<protein>
    <submittedName>
        <fullName evidence="1">Uncharacterized protein</fullName>
    </submittedName>
</protein>